<feature type="chain" id="PRO_5042006474" evidence="1">
    <location>
        <begin position="24"/>
        <end position="126"/>
    </location>
</feature>
<sequence length="126" mass="14578">MKKLATSFVIILGLSFAGFQSFAANNFEKSKISVSENPWEVFKGVIHTYKNSNVEFMYKSEAEQQVFLAAADEMKEKLSEYSDFHAEEKIKRINQAVTIFKYLWDTKELIHGENMDNEIVEIPEVK</sequence>
<dbReference type="EMBL" id="RJUF01000174">
    <property type="protein sequence ID" value="MCP9764514.1"/>
    <property type="molecule type" value="Genomic_DNA"/>
</dbReference>
<comment type="caution">
    <text evidence="2">The sequence shown here is derived from an EMBL/GenBank/DDBJ whole genome shotgun (WGS) entry which is preliminary data.</text>
</comment>
<dbReference type="RefSeq" id="WP_255038206.1">
    <property type="nucleotide sequence ID" value="NZ_RJUF01000174.1"/>
</dbReference>
<keyword evidence="3" id="KW-1185">Reference proteome</keyword>
<protein>
    <submittedName>
        <fullName evidence="2">Uncharacterized protein</fullName>
    </submittedName>
</protein>
<evidence type="ECO:0000313" key="3">
    <source>
        <dbReference type="Proteomes" id="UP001204144"/>
    </source>
</evidence>
<accession>A0AAE3KU49</accession>
<evidence type="ECO:0000256" key="1">
    <source>
        <dbReference type="SAM" id="SignalP"/>
    </source>
</evidence>
<keyword evidence="1" id="KW-0732">Signal</keyword>
<organism evidence="2 3">
    <name type="scientific">Lacihabitans soyangensis</name>
    <dbReference type="NCBI Taxonomy" id="869394"/>
    <lineage>
        <taxon>Bacteria</taxon>
        <taxon>Pseudomonadati</taxon>
        <taxon>Bacteroidota</taxon>
        <taxon>Cytophagia</taxon>
        <taxon>Cytophagales</taxon>
        <taxon>Leadbetterellaceae</taxon>
        <taxon>Lacihabitans</taxon>
    </lineage>
</organism>
<feature type="signal peptide" evidence="1">
    <location>
        <begin position="1"/>
        <end position="23"/>
    </location>
</feature>
<gene>
    <name evidence="2" type="ORF">EGI31_16360</name>
</gene>
<dbReference type="AlphaFoldDB" id="A0AAE3KU49"/>
<dbReference type="Proteomes" id="UP001204144">
    <property type="component" value="Unassembled WGS sequence"/>
</dbReference>
<proteinExistence type="predicted"/>
<name>A0AAE3KU49_9BACT</name>
<evidence type="ECO:0000313" key="2">
    <source>
        <dbReference type="EMBL" id="MCP9764514.1"/>
    </source>
</evidence>
<reference evidence="2 3" key="1">
    <citation type="submission" date="2018-11" db="EMBL/GenBank/DDBJ databases">
        <title>Novel bacteria species description.</title>
        <authorList>
            <person name="Han J.-H."/>
        </authorList>
    </citation>
    <scope>NUCLEOTIDE SEQUENCE [LARGE SCALE GENOMIC DNA]</scope>
    <source>
        <strain evidence="2 3">KCTC23259</strain>
    </source>
</reference>